<evidence type="ECO:0000313" key="2">
    <source>
        <dbReference type="Proteomes" id="UP000775213"/>
    </source>
</evidence>
<accession>A0AAV7GVM0</accession>
<dbReference type="EMBL" id="JAGFBR010000010">
    <property type="protein sequence ID" value="KAH0460120.1"/>
    <property type="molecule type" value="Genomic_DNA"/>
</dbReference>
<protein>
    <submittedName>
        <fullName evidence="1">Uncharacterized protein</fullName>
    </submittedName>
</protein>
<keyword evidence="2" id="KW-1185">Reference proteome</keyword>
<evidence type="ECO:0000313" key="1">
    <source>
        <dbReference type="EMBL" id="KAH0460120.1"/>
    </source>
</evidence>
<name>A0AAV7GVM0_DENCH</name>
<sequence length="139" mass="15908">MGDHTFNKSPLAKEDRHAVQSERLKMTYKVTKTDDVISTVTGDSLITFRKKFHFPNDMGKLKELPIPLHIGDEDLLKILKLSDIDDLHYEVHYLSRYIDKEHLFKVGLSTQAGRSHAQMLKKLVKVLKAVTQPLKAPSK</sequence>
<dbReference type="AlphaFoldDB" id="A0AAV7GVM0"/>
<organism evidence="1 2">
    <name type="scientific">Dendrobium chrysotoxum</name>
    <name type="common">Orchid</name>
    <dbReference type="NCBI Taxonomy" id="161865"/>
    <lineage>
        <taxon>Eukaryota</taxon>
        <taxon>Viridiplantae</taxon>
        <taxon>Streptophyta</taxon>
        <taxon>Embryophyta</taxon>
        <taxon>Tracheophyta</taxon>
        <taxon>Spermatophyta</taxon>
        <taxon>Magnoliopsida</taxon>
        <taxon>Liliopsida</taxon>
        <taxon>Asparagales</taxon>
        <taxon>Orchidaceae</taxon>
        <taxon>Epidendroideae</taxon>
        <taxon>Malaxideae</taxon>
        <taxon>Dendrobiinae</taxon>
        <taxon>Dendrobium</taxon>
    </lineage>
</organism>
<dbReference type="Proteomes" id="UP000775213">
    <property type="component" value="Unassembled WGS sequence"/>
</dbReference>
<comment type="caution">
    <text evidence="1">The sequence shown here is derived from an EMBL/GenBank/DDBJ whole genome shotgun (WGS) entry which is preliminary data.</text>
</comment>
<gene>
    <name evidence="1" type="ORF">IEQ34_010783</name>
</gene>
<proteinExistence type="predicted"/>
<reference evidence="1 2" key="1">
    <citation type="journal article" date="2021" name="Hortic Res">
        <title>Chromosome-scale assembly of the Dendrobium chrysotoxum genome enhances the understanding of orchid evolution.</title>
        <authorList>
            <person name="Zhang Y."/>
            <person name="Zhang G.Q."/>
            <person name="Zhang D."/>
            <person name="Liu X.D."/>
            <person name="Xu X.Y."/>
            <person name="Sun W.H."/>
            <person name="Yu X."/>
            <person name="Zhu X."/>
            <person name="Wang Z.W."/>
            <person name="Zhao X."/>
            <person name="Zhong W.Y."/>
            <person name="Chen H."/>
            <person name="Yin W.L."/>
            <person name="Huang T."/>
            <person name="Niu S.C."/>
            <person name="Liu Z.J."/>
        </authorList>
    </citation>
    <scope>NUCLEOTIDE SEQUENCE [LARGE SCALE GENOMIC DNA]</scope>
    <source>
        <strain evidence="1">Lindl</strain>
    </source>
</reference>